<keyword evidence="2" id="KW-1185">Reference proteome</keyword>
<reference evidence="1 2" key="1">
    <citation type="submission" date="2023-11" db="EMBL/GenBank/DDBJ databases">
        <title>30 novel species of actinomycetes from the DSMZ collection.</title>
        <authorList>
            <person name="Nouioui I."/>
        </authorList>
    </citation>
    <scope>NUCLEOTIDE SEQUENCE [LARGE SCALE GENOMIC DNA]</scope>
    <source>
        <strain evidence="1 2">DSM 41524</strain>
    </source>
</reference>
<dbReference type="EMBL" id="JAZBJO010000009">
    <property type="protein sequence ID" value="MEE4593733.1"/>
    <property type="molecule type" value="Genomic_DNA"/>
</dbReference>
<proteinExistence type="predicted"/>
<organism evidence="1 2">
    <name type="scientific">Streptomyces asiaticus subsp. ignotus</name>
    <dbReference type="NCBI Taxonomy" id="3098222"/>
    <lineage>
        <taxon>Bacteria</taxon>
        <taxon>Bacillati</taxon>
        <taxon>Actinomycetota</taxon>
        <taxon>Actinomycetes</taxon>
        <taxon>Kitasatosporales</taxon>
        <taxon>Streptomycetaceae</taxon>
        <taxon>Streptomyces</taxon>
        <taxon>Streptomyces violaceusniger group</taxon>
    </lineage>
</organism>
<name>A0ABU7PX95_9ACTN</name>
<protein>
    <submittedName>
        <fullName evidence="1">LamG-like jellyroll fold domain-containing protein</fullName>
    </submittedName>
</protein>
<gene>
    <name evidence="1" type="ORF">V2J94_17865</name>
</gene>
<evidence type="ECO:0000313" key="2">
    <source>
        <dbReference type="Proteomes" id="UP001354709"/>
    </source>
</evidence>
<sequence>MGRWTHVAVVNDGHHTVVYVDGSKIARNPGQPSTGIATLGKPFVIGATQFEERFGQGFYGWIGDTRIVQRALRPRDFMIAPA</sequence>
<dbReference type="Pfam" id="PF13385">
    <property type="entry name" value="Laminin_G_3"/>
    <property type="match status" value="1"/>
</dbReference>
<dbReference type="Proteomes" id="UP001354709">
    <property type="component" value="Unassembled WGS sequence"/>
</dbReference>
<dbReference type="RefSeq" id="WP_330809623.1">
    <property type="nucleotide sequence ID" value="NZ_JAZBJO010000009.1"/>
</dbReference>
<dbReference type="Gene3D" id="2.60.120.200">
    <property type="match status" value="1"/>
</dbReference>
<dbReference type="SUPFAM" id="SSF49899">
    <property type="entry name" value="Concanavalin A-like lectins/glucanases"/>
    <property type="match status" value="1"/>
</dbReference>
<dbReference type="InterPro" id="IPR013320">
    <property type="entry name" value="ConA-like_dom_sf"/>
</dbReference>
<accession>A0ABU7PX95</accession>
<evidence type="ECO:0000313" key="1">
    <source>
        <dbReference type="EMBL" id="MEE4593733.1"/>
    </source>
</evidence>
<comment type="caution">
    <text evidence="1">The sequence shown here is derived from an EMBL/GenBank/DDBJ whole genome shotgun (WGS) entry which is preliminary data.</text>
</comment>